<evidence type="ECO:0000256" key="7">
    <source>
        <dbReference type="ARBA" id="ARBA00023136"/>
    </source>
</evidence>
<feature type="transmembrane region" description="Helical" evidence="8">
    <location>
        <begin position="99"/>
        <end position="129"/>
    </location>
</feature>
<reference evidence="10 11" key="1">
    <citation type="submission" date="2012-09" db="EMBL/GenBank/DDBJ databases">
        <title>Genome Sequence of Brevibacterium casei S18.</title>
        <authorList>
            <person name="Sharma R."/>
            <person name="Singh A."/>
            <person name="Jangir P.K."/>
        </authorList>
    </citation>
    <scope>NUCLEOTIDE SEQUENCE [LARGE SCALE GENOMIC DNA]</scope>
    <source>
        <strain evidence="10 11">S18</strain>
    </source>
</reference>
<dbReference type="GO" id="GO:0015129">
    <property type="term" value="F:lactate transmembrane transporter activity"/>
    <property type="evidence" value="ECO:0007669"/>
    <property type="project" value="UniProtKB-UniRule"/>
</dbReference>
<dbReference type="GO" id="GO:0005886">
    <property type="term" value="C:plasma membrane"/>
    <property type="evidence" value="ECO:0007669"/>
    <property type="project" value="UniProtKB-SubCell"/>
</dbReference>
<feature type="transmembrane region" description="Helical" evidence="8">
    <location>
        <begin position="226"/>
        <end position="246"/>
    </location>
</feature>
<feature type="compositionally biased region" description="Low complexity" evidence="9">
    <location>
        <begin position="337"/>
        <end position="354"/>
    </location>
</feature>
<feature type="transmembrane region" description="Helical" evidence="8">
    <location>
        <begin position="178"/>
        <end position="196"/>
    </location>
</feature>
<evidence type="ECO:0000256" key="1">
    <source>
        <dbReference type="ARBA" id="ARBA00004651"/>
    </source>
</evidence>
<feature type="transmembrane region" description="Helical" evidence="8">
    <location>
        <begin position="141"/>
        <end position="166"/>
    </location>
</feature>
<feature type="transmembrane region" description="Helical" evidence="8">
    <location>
        <begin position="295"/>
        <end position="312"/>
    </location>
</feature>
<dbReference type="InterPro" id="IPR003804">
    <property type="entry name" value="Lactate_perm"/>
</dbReference>
<sequence>MPGVLALSPLALVIVLLAVRVPTWISAAAGLLGSIVCALLAFPTPLAVFAAAGTDYFPLVVEVALILLFGIMLASILEASGAMRALSGWVEATVPSRSIGVALVVFGIVPFAESVTGFGIGVTIGVPVLRHLGCSIRHSALFGLLGLVAVPWGALGPGTTVAAALADLDVDALGLTTAWINAIPIAVVLVAIIVLARPKPLSALGMATAAGLLWAGILASNALLGMAPAGIVGSLLVIAGIGLPLSIRSRFAGMDRRLGRAVLPYATLTVGILLARELYALVPSPLTDIVSSPPFWLAVACLVAVLVARGRGRARGASAGPADTPGPGPTDTPGPGPTDAEAGETADAGDSGTDPDPAVASAKEPLRPVAASAVRAWVPIGAATAAFMVMGWVMTTSGMSDAIGALVPAGLLLVTPWLTTVGAVLTGSNTGSNAMFSGTLASAADAAGAPAMTVVAAGNVAGSFAALAAPPRVAMSVQLSGGTGADPRDGLWVLGRAALIVAINALAVGLWLQFLG</sequence>
<evidence type="ECO:0000256" key="3">
    <source>
        <dbReference type="ARBA" id="ARBA00022448"/>
    </source>
</evidence>
<feature type="transmembrane region" description="Helical" evidence="8">
    <location>
        <begin position="258"/>
        <end position="275"/>
    </location>
</feature>
<feature type="transmembrane region" description="Helical" evidence="8">
    <location>
        <begin position="59"/>
        <end position="79"/>
    </location>
</feature>
<feature type="compositionally biased region" description="Pro residues" evidence="9">
    <location>
        <begin position="324"/>
        <end position="336"/>
    </location>
</feature>
<name>K9APD5_9MICO</name>
<gene>
    <name evidence="10" type="ORF">C272_06465</name>
</gene>
<proteinExistence type="inferred from homology"/>
<dbReference type="GO" id="GO:0015295">
    <property type="term" value="F:solute:proton symporter activity"/>
    <property type="evidence" value="ECO:0007669"/>
    <property type="project" value="TreeGrafter"/>
</dbReference>
<evidence type="ECO:0000313" key="10">
    <source>
        <dbReference type="EMBL" id="EKU47856.1"/>
    </source>
</evidence>
<dbReference type="RefSeq" id="WP_009377080.1">
    <property type="nucleotide sequence ID" value="NZ_AMSP01000004.1"/>
</dbReference>
<keyword evidence="5 8" id="KW-0812">Transmembrane</keyword>
<dbReference type="eggNOG" id="COG1620">
    <property type="taxonomic scope" value="Bacteria"/>
</dbReference>
<organism evidence="10 11">
    <name type="scientific">Brevibacterium casei S18</name>
    <dbReference type="NCBI Taxonomy" id="1229781"/>
    <lineage>
        <taxon>Bacteria</taxon>
        <taxon>Bacillati</taxon>
        <taxon>Actinomycetota</taxon>
        <taxon>Actinomycetes</taxon>
        <taxon>Micrococcales</taxon>
        <taxon>Brevibacteriaceae</taxon>
        <taxon>Brevibacterium</taxon>
    </lineage>
</organism>
<evidence type="ECO:0000313" key="11">
    <source>
        <dbReference type="Proteomes" id="UP000009879"/>
    </source>
</evidence>
<feature type="transmembrane region" description="Helical" evidence="8">
    <location>
        <begin position="490"/>
        <end position="512"/>
    </location>
</feature>
<dbReference type="AlphaFoldDB" id="K9APD5"/>
<feature type="region of interest" description="Disordered" evidence="9">
    <location>
        <begin position="316"/>
        <end position="364"/>
    </location>
</feature>
<dbReference type="PANTHER" id="PTHR30003">
    <property type="entry name" value="L-LACTATE PERMEASE"/>
    <property type="match status" value="1"/>
</dbReference>
<evidence type="ECO:0000256" key="2">
    <source>
        <dbReference type="ARBA" id="ARBA00010100"/>
    </source>
</evidence>
<feature type="transmembrane region" description="Helical" evidence="8">
    <location>
        <begin position="406"/>
        <end position="425"/>
    </location>
</feature>
<keyword evidence="11" id="KW-1185">Reference proteome</keyword>
<dbReference type="PANTHER" id="PTHR30003:SF0">
    <property type="entry name" value="GLYCOLATE PERMEASE GLCA-RELATED"/>
    <property type="match status" value="1"/>
</dbReference>
<dbReference type="EMBL" id="AMSP01000004">
    <property type="protein sequence ID" value="EKU47856.1"/>
    <property type="molecule type" value="Genomic_DNA"/>
</dbReference>
<keyword evidence="4 8" id="KW-1003">Cell membrane</keyword>
<dbReference type="Pfam" id="PF02652">
    <property type="entry name" value="Lactate_perm"/>
    <property type="match status" value="2"/>
</dbReference>
<evidence type="ECO:0000256" key="4">
    <source>
        <dbReference type="ARBA" id="ARBA00022475"/>
    </source>
</evidence>
<dbReference type="PATRIC" id="fig|1229781.4.peg.1298"/>
<comment type="caution">
    <text evidence="10">The sequence shown here is derived from an EMBL/GenBank/DDBJ whole genome shotgun (WGS) entry which is preliminary data.</text>
</comment>
<evidence type="ECO:0000256" key="8">
    <source>
        <dbReference type="RuleBase" id="RU365092"/>
    </source>
</evidence>
<feature type="transmembrane region" description="Helical" evidence="8">
    <location>
        <begin position="446"/>
        <end position="470"/>
    </location>
</feature>
<comment type="function">
    <text evidence="8">Uptake of L-lactate across the membrane. Can also transport D-lactate and glycolate.</text>
</comment>
<feature type="transmembrane region" description="Helical" evidence="8">
    <location>
        <begin position="28"/>
        <end position="52"/>
    </location>
</feature>
<evidence type="ECO:0000256" key="9">
    <source>
        <dbReference type="SAM" id="MobiDB-lite"/>
    </source>
</evidence>
<protein>
    <recommendedName>
        <fullName evidence="8">L-lactate permease</fullName>
    </recommendedName>
</protein>
<comment type="subcellular location">
    <subcellularLocation>
        <location evidence="1 8">Cell membrane</location>
        <topology evidence="1 8">Multi-pass membrane protein</topology>
    </subcellularLocation>
</comment>
<keyword evidence="3 8" id="KW-0813">Transport</keyword>
<accession>K9APD5</accession>
<evidence type="ECO:0000256" key="5">
    <source>
        <dbReference type="ARBA" id="ARBA00022692"/>
    </source>
</evidence>
<feature type="transmembrane region" description="Helical" evidence="8">
    <location>
        <begin position="203"/>
        <end position="220"/>
    </location>
</feature>
<comment type="similarity">
    <text evidence="2 8">Belongs to the lactate permease family.</text>
</comment>
<evidence type="ECO:0000256" key="6">
    <source>
        <dbReference type="ARBA" id="ARBA00022989"/>
    </source>
</evidence>
<feature type="transmembrane region" description="Helical" evidence="8">
    <location>
        <begin position="376"/>
        <end position="394"/>
    </location>
</feature>
<dbReference type="Proteomes" id="UP000009879">
    <property type="component" value="Unassembled WGS sequence"/>
</dbReference>
<keyword evidence="7 8" id="KW-0472">Membrane</keyword>
<keyword evidence="6 8" id="KW-1133">Transmembrane helix</keyword>